<organism evidence="3 5">
    <name type="scientific">Moraxella equi</name>
    <dbReference type="NCBI Taxonomy" id="60442"/>
    <lineage>
        <taxon>Bacteria</taxon>
        <taxon>Pseudomonadati</taxon>
        <taxon>Pseudomonadota</taxon>
        <taxon>Gammaproteobacteria</taxon>
        <taxon>Moraxellales</taxon>
        <taxon>Moraxellaceae</taxon>
        <taxon>Moraxella</taxon>
    </lineage>
</organism>
<evidence type="ECO:0000259" key="1">
    <source>
        <dbReference type="PROSITE" id="PS51186"/>
    </source>
</evidence>
<dbReference type="PROSITE" id="PS51186">
    <property type="entry name" value="GNAT"/>
    <property type="match status" value="1"/>
</dbReference>
<dbReference type="AlphaFoldDB" id="A0A378QTE9"/>
<dbReference type="EMBL" id="MXAP01000113">
    <property type="protein sequence ID" value="OPH35546.1"/>
    <property type="molecule type" value="Genomic_DNA"/>
</dbReference>
<evidence type="ECO:0000313" key="3">
    <source>
        <dbReference type="EMBL" id="STZ02673.1"/>
    </source>
</evidence>
<name>A0A378QTE9_9GAMM</name>
<gene>
    <name evidence="2" type="ORF">B5J93_10700</name>
    <name evidence="3" type="ORF">NCTC11012_00900</name>
</gene>
<dbReference type="InterPro" id="IPR000182">
    <property type="entry name" value="GNAT_dom"/>
</dbReference>
<sequence length="182" mass="21449">MQPPNTITFEQLNWMSPYTQQAKTIYHQAFGHTKHLPFWCLRLNTLRPNVQFWGLVVSGHLTGWLYLLVGRDTVYIYYCAIDKSLRSLGYGSVMMDWLKQQFPHHLLVLNLPLPDGHEKQRTAFYWRHGFRYANFYYTEHGLSSNVMVHGGHLSATQYIALLRPFTFYCYPIRTVPRSDQSN</sequence>
<evidence type="ECO:0000313" key="5">
    <source>
        <dbReference type="Proteomes" id="UP000254618"/>
    </source>
</evidence>
<reference evidence="3 5" key="2">
    <citation type="submission" date="2018-06" db="EMBL/GenBank/DDBJ databases">
        <authorList>
            <consortium name="Pathogen Informatics"/>
            <person name="Doyle S."/>
        </authorList>
    </citation>
    <scope>NUCLEOTIDE SEQUENCE [LARGE SCALE GENOMIC DNA]</scope>
    <source>
        <strain evidence="3 5">NCTC11012</strain>
    </source>
</reference>
<dbReference type="RefSeq" id="WP_079326359.1">
    <property type="nucleotide sequence ID" value="NZ_MXAP01000113.1"/>
</dbReference>
<reference evidence="2 4" key="1">
    <citation type="submission" date="2017-03" db="EMBL/GenBank/DDBJ databases">
        <title>Draft genome sequence of Moraxella equi CCUG 4950T type strain.</title>
        <authorList>
            <person name="Salva-Serra F."/>
            <person name="Engstrom-Jakobsson H."/>
            <person name="Thorell K."/>
            <person name="Jaen-Luchoro D."/>
            <person name="Gonzales-Siles L."/>
            <person name="Karlsson R."/>
            <person name="Yazdan S."/>
            <person name="Boulund F."/>
            <person name="Johnning A."/>
            <person name="Engstrand L."/>
            <person name="Kristiansson E."/>
            <person name="Moore E."/>
        </authorList>
    </citation>
    <scope>NUCLEOTIDE SEQUENCE [LARGE SCALE GENOMIC DNA]</scope>
    <source>
        <strain evidence="2 4">CCUG 4950</strain>
    </source>
</reference>
<dbReference type="SUPFAM" id="SSF55729">
    <property type="entry name" value="Acyl-CoA N-acyltransferases (Nat)"/>
    <property type="match status" value="1"/>
</dbReference>
<dbReference type="Proteomes" id="UP000254618">
    <property type="component" value="Unassembled WGS sequence"/>
</dbReference>
<evidence type="ECO:0000313" key="2">
    <source>
        <dbReference type="EMBL" id="OPH35546.1"/>
    </source>
</evidence>
<keyword evidence="4" id="KW-1185">Reference proteome</keyword>
<dbReference type="EMBL" id="UGQF01000001">
    <property type="protein sequence ID" value="STZ02673.1"/>
    <property type="molecule type" value="Genomic_DNA"/>
</dbReference>
<feature type="domain" description="N-acetyltransferase" evidence="1">
    <location>
        <begin position="7"/>
        <end position="160"/>
    </location>
</feature>
<dbReference type="Proteomes" id="UP000190777">
    <property type="component" value="Unassembled WGS sequence"/>
</dbReference>
<proteinExistence type="predicted"/>
<dbReference type="CDD" id="cd04301">
    <property type="entry name" value="NAT_SF"/>
    <property type="match status" value="1"/>
</dbReference>
<evidence type="ECO:0000313" key="4">
    <source>
        <dbReference type="Proteomes" id="UP000190777"/>
    </source>
</evidence>
<dbReference type="GO" id="GO:0016747">
    <property type="term" value="F:acyltransferase activity, transferring groups other than amino-acyl groups"/>
    <property type="evidence" value="ECO:0007669"/>
    <property type="project" value="InterPro"/>
</dbReference>
<accession>A0A378QTE9</accession>
<dbReference type="Gene3D" id="3.40.630.30">
    <property type="match status" value="1"/>
</dbReference>
<dbReference type="InterPro" id="IPR016181">
    <property type="entry name" value="Acyl_CoA_acyltransferase"/>
</dbReference>
<protein>
    <recommendedName>
        <fullName evidence="1">N-acetyltransferase domain-containing protein</fullName>
    </recommendedName>
</protein>
<dbReference type="Pfam" id="PF00583">
    <property type="entry name" value="Acetyltransf_1"/>
    <property type="match status" value="1"/>
</dbReference>